<organism evidence="3 4">
    <name type="scientific">Desulfarculus baarsii (strain ATCC 33931 / DSM 2075 / LMG 7858 / VKM B-1802 / 2st14)</name>
    <dbReference type="NCBI Taxonomy" id="644282"/>
    <lineage>
        <taxon>Bacteria</taxon>
        <taxon>Pseudomonadati</taxon>
        <taxon>Thermodesulfobacteriota</taxon>
        <taxon>Desulfarculia</taxon>
        <taxon>Desulfarculales</taxon>
        <taxon>Desulfarculaceae</taxon>
        <taxon>Desulfarculus</taxon>
    </lineage>
</organism>
<dbReference type="AlphaFoldDB" id="E1QDS4"/>
<gene>
    <name evidence="3" type="ordered locus">Deba_0334</name>
</gene>
<sequence length="280" mass="30442">MARFFVDAAVSKAPYDQLFIYEVAGDARPAIGAPPAGYLGLWLEADSSFVFFDRPADEAMARILTAGPGLKLLDRHQLSYEQWQGGQALTPIVVDDLHIVPAWLDYDPPAGARLVRLDPGLVFGSGLHPTTAHCLELLHLRRQRGPLGRVLDLGCGTGILGLAAAAWGAQGVTAVDLNPLCVETTQANARRNGLALTAVEGPAQDFIHLPAQVVLSNLHWQVQELILADEAKLAHGPELILSGIMRGFAGPLEDRLGRLGYRVLQRREADFTWFTFWAAR</sequence>
<protein>
    <submittedName>
        <fullName evidence="3">Methyltransferase small</fullName>
    </submittedName>
</protein>
<dbReference type="HOGENOM" id="CLU_049382_2_0_7"/>
<dbReference type="InterPro" id="IPR029063">
    <property type="entry name" value="SAM-dependent_MTases_sf"/>
</dbReference>
<dbReference type="Proteomes" id="UP000009047">
    <property type="component" value="Chromosome"/>
</dbReference>
<dbReference type="CDD" id="cd02440">
    <property type="entry name" value="AdoMet_MTases"/>
    <property type="match status" value="1"/>
</dbReference>
<evidence type="ECO:0000256" key="1">
    <source>
        <dbReference type="ARBA" id="ARBA00022603"/>
    </source>
</evidence>
<keyword evidence="4" id="KW-1185">Reference proteome</keyword>
<dbReference type="GO" id="GO:0032259">
    <property type="term" value="P:methylation"/>
    <property type="evidence" value="ECO:0007669"/>
    <property type="project" value="UniProtKB-KW"/>
</dbReference>
<dbReference type="GO" id="GO:0008276">
    <property type="term" value="F:protein methyltransferase activity"/>
    <property type="evidence" value="ECO:0007669"/>
    <property type="project" value="TreeGrafter"/>
</dbReference>
<accession>E1QDS4</accession>
<dbReference type="Gene3D" id="3.40.50.150">
    <property type="entry name" value="Vaccinia Virus protein VP39"/>
    <property type="match status" value="1"/>
</dbReference>
<dbReference type="STRING" id="644282.Deba_0334"/>
<evidence type="ECO:0000313" key="4">
    <source>
        <dbReference type="Proteomes" id="UP000009047"/>
    </source>
</evidence>
<dbReference type="PANTHER" id="PTHR43648">
    <property type="entry name" value="ELECTRON TRANSFER FLAVOPROTEIN BETA SUBUNIT LYSINE METHYLTRANSFERASE"/>
    <property type="match status" value="1"/>
</dbReference>
<dbReference type="KEGG" id="dbr:Deba_0334"/>
<reference evidence="3 4" key="1">
    <citation type="journal article" date="2010" name="Stand. Genomic Sci.">
        <title>Complete genome sequence of Desulfarculus baarsii type strain (2st14).</title>
        <authorList>
            <person name="Sun H."/>
            <person name="Spring S."/>
            <person name="Lapidus A."/>
            <person name="Davenport K."/>
            <person name="Del Rio T.G."/>
            <person name="Tice H."/>
            <person name="Nolan M."/>
            <person name="Copeland A."/>
            <person name="Cheng J.F."/>
            <person name="Lucas S."/>
            <person name="Tapia R."/>
            <person name="Goodwin L."/>
            <person name="Pitluck S."/>
            <person name="Ivanova N."/>
            <person name="Pagani I."/>
            <person name="Mavromatis K."/>
            <person name="Ovchinnikova G."/>
            <person name="Pati A."/>
            <person name="Chen A."/>
            <person name="Palaniappan K."/>
            <person name="Hauser L."/>
            <person name="Chang Y.J."/>
            <person name="Jeffries C.D."/>
            <person name="Detter J.C."/>
            <person name="Han C."/>
            <person name="Rohde M."/>
            <person name="Brambilla E."/>
            <person name="Goker M."/>
            <person name="Woyke T."/>
            <person name="Bristow J."/>
            <person name="Eisen J.A."/>
            <person name="Markowitz V."/>
            <person name="Hugenholtz P."/>
            <person name="Kyrpides N.C."/>
            <person name="Klenk H.P."/>
            <person name="Land M."/>
        </authorList>
    </citation>
    <scope>NUCLEOTIDE SEQUENCE [LARGE SCALE GENOMIC DNA]</scope>
    <source>
        <strain evidence="4">ATCC 33931 / DSM 2075 / LMG 7858 / VKM B-1802 / 2st14</strain>
    </source>
</reference>
<keyword evidence="1 3" id="KW-0489">Methyltransferase</keyword>
<dbReference type="EMBL" id="CP002085">
    <property type="protein sequence ID" value="ADK83710.1"/>
    <property type="molecule type" value="Genomic_DNA"/>
</dbReference>
<proteinExistence type="predicted"/>
<evidence type="ECO:0000313" key="3">
    <source>
        <dbReference type="EMBL" id="ADK83710.1"/>
    </source>
</evidence>
<dbReference type="Pfam" id="PF06325">
    <property type="entry name" value="PrmA"/>
    <property type="match status" value="1"/>
</dbReference>
<dbReference type="SUPFAM" id="SSF53335">
    <property type="entry name" value="S-adenosyl-L-methionine-dependent methyltransferases"/>
    <property type="match status" value="1"/>
</dbReference>
<name>E1QDS4_DESB2</name>
<dbReference type="InterPro" id="IPR050078">
    <property type="entry name" value="Ribosomal_L11_MeTrfase_PrmA"/>
</dbReference>
<keyword evidence="2" id="KW-0808">Transferase</keyword>
<dbReference type="eggNOG" id="COG2264">
    <property type="taxonomic scope" value="Bacteria"/>
</dbReference>
<evidence type="ECO:0000256" key="2">
    <source>
        <dbReference type="ARBA" id="ARBA00022679"/>
    </source>
</evidence>
<dbReference type="PANTHER" id="PTHR43648:SF1">
    <property type="entry name" value="ELECTRON TRANSFER FLAVOPROTEIN BETA SUBUNIT LYSINE METHYLTRANSFERASE"/>
    <property type="match status" value="1"/>
</dbReference>